<dbReference type="Proteomes" id="UP000243884">
    <property type="component" value="Unassembled WGS sequence"/>
</dbReference>
<dbReference type="STRING" id="371602.SAMN04487984_0346"/>
<feature type="transmembrane region" description="Helical" evidence="1">
    <location>
        <begin position="417"/>
        <end position="441"/>
    </location>
</feature>
<evidence type="ECO:0000256" key="1">
    <source>
        <dbReference type="SAM" id="Phobius"/>
    </source>
</evidence>
<keyword evidence="2" id="KW-0732">Signal</keyword>
<dbReference type="Pfam" id="PF20990">
    <property type="entry name" value="DUF2207_C"/>
    <property type="match status" value="1"/>
</dbReference>
<protein>
    <submittedName>
        <fullName evidence="5">Predicted membrane protein</fullName>
    </submittedName>
</protein>
<dbReference type="OrthoDB" id="2136116at2"/>
<sequence length="555" mass="63375">MTKWLWRIVACLSMCLIGVLGSESIANAAEISQYDVDVSIAADGTMTSKENIHYHLDKKQKLLPHQIAEGDNGEIGSLSIGMKAKEAKDYFPFAQSPTKDLGTYTLEGQSNMYKLELFNQMEEGDYIGQYETQIQDAWINYGEWQVLDLSFLNAPLASSNDTIVFHFPEAVNQDAVKWHVPNSDAVSLNWKNDQELVVEVGNRPKNEGIQLQLVVPEEVLPNNHTKGSESEGNQIVQGIEDKQQAAQAEITRQQRIIKIASVLLFLAILGFIGFSLWKKKTTAQRLSHVDQTLLTQTNWTPAMIAHFLYHPSQWITTLLIMMNLVNEGHLALRFQTKGKQITDIYVQDQHAVTQTHAESLFMKALKIQHNLTGEDWVSMNEWQTNRKRDFRQLEQQLVKTTKRTIRKQHVYDSVNKGLTLVWLLLIVLSLGVLVISIYWQMSGHFTLYWPVLLLIIGLIILWLSYQWLLPLKSEHGVAVAKNYRGQLNQLKDSQQITDQLRYSQDSGLTYLYSWLTGDNRAYAKAIETSPYTIDLAETMSPVQNLTLKQLRIKLK</sequence>
<evidence type="ECO:0000313" key="5">
    <source>
        <dbReference type="EMBL" id="SMC31027.1"/>
    </source>
</evidence>
<feature type="domain" description="DUF2207" evidence="3">
    <location>
        <begin position="30"/>
        <end position="213"/>
    </location>
</feature>
<accession>A0A1W1Y4G7</accession>
<dbReference type="EMBL" id="FWXK01000001">
    <property type="protein sequence ID" value="SMC31027.1"/>
    <property type="molecule type" value="Genomic_DNA"/>
</dbReference>
<proteinExistence type="predicted"/>
<evidence type="ECO:0000313" key="6">
    <source>
        <dbReference type="Proteomes" id="UP000243884"/>
    </source>
</evidence>
<evidence type="ECO:0000256" key="2">
    <source>
        <dbReference type="SAM" id="SignalP"/>
    </source>
</evidence>
<dbReference type="InterPro" id="IPR048389">
    <property type="entry name" value="YciQ-like_C"/>
</dbReference>
<dbReference type="Pfam" id="PF09972">
    <property type="entry name" value="DUF2207"/>
    <property type="match status" value="1"/>
</dbReference>
<feature type="domain" description="Predicted membrane protein YciQ-like C-terminal" evidence="4">
    <location>
        <begin position="320"/>
        <end position="498"/>
    </location>
</feature>
<evidence type="ECO:0000259" key="4">
    <source>
        <dbReference type="Pfam" id="PF20990"/>
    </source>
</evidence>
<keyword evidence="1" id="KW-0812">Transmembrane</keyword>
<reference evidence="6" key="1">
    <citation type="submission" date="2017-04" db="EMBL/GenBank/DDBJ databases">
        <authorList>
            <person name="Varghese N."/>
            <person name="Submissions S."/>
        </authorList>
    </citation>
    <scope>NUCLEOTIDE SEQUENCE [LARGE SCALE GENOMIC DNA]</scope>
    <source>
        <strain evidence="6">DSM 21500</strain>
    </source>
</reference>
<feature type="chain" id="PRO_5013026361" evidence="2">
    <location>
        <begin position="29"/>
        <end position="555"/>
    </location>
</feature>
<keyword evidence="6" id="KW-1185">Reference proteome</keyword>
<feature type="signal peptide" evidence="2">
    <location>
        <begin position="1"/>
        <end position="28"/>
    </location>
</feature>
<organism evidence="5 6">
    <name type="scientific">Aerococcus suis</name>
    <dbReference type="NCBI Taxonomy" id="371602"/>
    <lineage>
        <taxon>Bacteria</taxon>
        <taxon>Bacillati</taxon>
        <taxon>Bacillota</taxon>
        <taxon>Bacilli</taxon>
        <taxon>Lactobacillales</taxon>
        <taxon>Aerococcaceae</taxon>
        <taxon>Aerococcus</taxon>
    </lineage>
</organism>
<dbReference type="AlphaFoldDB" id="A0A1W1Y4G7"/>
<feature type="transmembrane region" description="Helical" evidence="1">
    <location>
        <begin position="256"/>
        <end position="277"/>
    </location>
</feature>
<evidence type="ECO:0000259" key="3">
    <source>
        <dbReference type="Pfam" id="PF09972"/>
    </source>
</evidence>
<gene>
    <name evidence="5" type="ORF">SAMN04487984_0346</name>
</gene>
<feature type="transmembrane region" description="Helical" evidence="1">
    <location>
        <begin position="447"/>
        <end position="465"/>
    </location>
</feature>
<dbReference type="RefSeq" id="WP_084097942.1">
    <property type="nucleotide sequence ID" value="NZ_FWXK01000001.1"/>
</dbReference>
<keyword evidence="1" id="KW-1133">Transmembrane helix</keyword>
<keyword evidence="1" id="KW-0472">Membrane</keyword>
<dbReference type="InterPro" id="IPR018702">
    <property type="entry name" value="DUF2207"/>
</dbReference>
<name>A0A1W1Y4G7_9LACT</name>